<dbReference type="GO" id="GO:0003824">
    <property type="term" value="F:catalytic activity"/>
    <property type="evidence" value="ECO:0007669"/>
    <property type="project" value="UniProtKB-ARBA"/>
</dbReference>
<dbReference type="PANTHER" id="PTHR43798">
    <property type="entry name" value="MONOACYLGLYCEROL LIPASE"/>
    <property type="match status" value="1"/>
</dbReference>
<dbReference type="Pfam" id="PF12697">
    <property type="entry name" value="Abhydrolase_6"/>
    <property type="match status" value="1"/>
</dbReference>
<sequence length="316" mass="32619">MIAAGRLLSVGGLQFRVVQSSLEGRMSRPVFVIVHGIGSSHRYSTRLQDELALAGESLSLDLPGFGGMQTPGHPLSIEAYASMIGRVFDALHLADAVLIGHSMGAQIVTELALQRPELVSHLVLIAPVVDPSRDTLLRQAAALARDSLGEPLFVKRIALADTARAGLRWFLRETSPMLAYPLRERLSGVRVPVLVVRGTDDPIARHEWCAAVAGSVPGTRLVEVRGQRHVVHLTAPRRVAAQILGLVRATAPGAGASRGGAGIPAAADVATAAGAQAADGSATAATAEGASRVAAAATAAGAAGVEGAHPAEEESR</sequence>
<dbReference type="SUPFAM" id="SSF53474">
    <property type="entry name" value="alpha/beta-Hydrolases"/>
    <property type="match status" value="1"/>
</dbReference>
<dbReference type="AlphaFoldDB" id="A0A3E0VD05"/>
<organism evidence="2 3">
    <name type="scientific">Subtercola boreus</name>
    <dbReference type="NCBI Taxonomy" id="120213"/>
    <lineage>
        <taxon>Bacteria</taxon>
        <taxon>Bacillati</taxon>
        <taxon>Actinomycetota</taxon>
        <taxon>Actinomycetes</taxon>
        <taxon>Micrococcales</taxon>
        <taxon>Microbacteriaceae</taxon>
        <taxon>Subtercola</taxon>
    </lineage>
</organism>
<reference evidence="2 3" key="1">
    <citation type="submission" date="2017-04" db="EMBL/GenBank/DDBJ databases">
        <title>Comparative genome analysis of Subtercola boreus.</title>
        <authorList>
            <person name="Cho Y.-J."/>
            <person name="Cho A."/>
            <person name="Kim O.-S."/>
            <person name="Lee J.-I."/>
        </authorList>
    </citation>
    <scope>NUCLEOTIDE SEQUENCE [LARGE SCALE GENOMIC DNA]</scope>
    <source>
        <strain evidence="2 3">P27444</strain>
    </source>
</reference>
<evidence type="ECO:0000313" key="3">
    <source>
        <dbReference type="Proteomes" id="UP000256709"/>
    </source>
</evidence>
<name>A0A3E0VD05_9MICO</name>
<dbReference type="PRINTS" id="PR00111">
    <property type="entry name" value="ABHYDROLASE"/>
</dbReference>
<dbReference type="RefSeq" id="WP_116283975.1">
    <property type="nucleotide sequence ID" value="NZ_NBXA01000026.1"/>
</dbReference>
<dbReference type="PANTHER" id="PTHR43798:SF33">
    <property type="entry name" value="HYDROLASE, PUTATIVE (AFU_ORTHOLOGUE AFUA_2G14860)-RELATED"/>
    <property type="match status" value="1"/>
</dbReference>
<feature type="domain" description="AB hydrolase-1" evidence="1">
    <location>
        <begin position="31"/>
        <end position="241"/>
    </location>
</feature>
<gene>
    <name evidence="2" type="ORF">B7R21_14640</name>
</gene>
<protein>
    <recommendedName>
        <fullName evidence="1">AB hydrolase-1 domain-containing protein</fullName>
    </recommendedName>
</protein>
<comment type="caution">
    <text evidence="2">The sequence shown here is derived from an EMBL/GenBank/DDBJ whole genome shotgun (WGS) entry which is preliminary data.</text>
</comment>
<proteinExistence type="predicted"/>
<dbReference type="GO" id="GO:0016020">
    <property type="term" value="C:membrane"/>
    <property type="evidence" value="ECO:0007669"/>
    <property type="project" value="TreeGrafter"/>
</dbReference>
<accession>A0A3E0VD05</accession>
<dbReference type="InterPro" id="IPR050266">
    <property type="entry name" value="AB_hydrolase_sf"/>
</dbReference>
<evidence type="ECO:0000259" key="1">
    <source>
        <dbReference type="Pfam" id="PF12697"/>
    </source>
</evidence>
<dbReference type="OrthoDB" id="9769541at2"/>
<evidence type="ECO:0000313" key="2">
    <source>
        <dbReference type="EMBL" id="RFA07433.1"/>
    </source>
</evidence>
<dbReference type="InterPro" id="IPR000073">
    <property type="entry name" value="AB_hydrolase_1"/>
</dbReference>
<dbReference type="EMBL" id="NBXA01000026">
    <property type="protein sequence ID" value="RFA07433.1"/>
    <property type="molecule type" value="Genomic_DNA"/>
</dbReference>
<dbReference type="InterPro" id="IPR029058">
    <property type="entry name" value="AB_hydrolase_fold"/>
</dbReference>
<dbReference type="Gene3D" id="3.40.50.1820">
    <property type="entry name" value="alpha/beta hydrolase"/>
    <property type="match status" value="1"/>
</dbReference>
<dbReference type="Proteomes" id="UP000256709">
    <property type="component" value="Unassembled WGS sequence"/>
</dbReference>